<organism evidence="1">
    <name type="scientific">Trypanosoma vivax (strain Y486)</name>
    <dbReference type="NCBI Taxonomy" id="1055687"/>
    <lineage>
        <taxon>Eukaryota</taxon>
        <taxon>Discoba</taxon>
        <taxon>Euglenozoa</taxon>
        <taxon>Kinetoplastea</taxon>
        <taxon>Metakinetoplastina</taxon>
        <taxon>Trypanosomatida</taxon>
        <taxon>Trypanosomatidae</taxon>
        <taxon>Trypanosoma</taxon>
        <taxon>Duttonella</taxon>
    </lineage>
</organism>
<reference evidence="1" key="1">
    <citation type="journal article" date="2012" name="Proc. Natl. Acad. Sci. U.S.A.">
        <title>Antigenic diversity is generated by distinct evolutionary mechanisms in African trypanosome species.</title>
        <authorList>
            <person name="Jackson A.P."/>
            <person name="Berry A."/>
            <person name="Aslett M."/>
            <person name="Allison H.C."/>
            <person name="Burton P."/>
            <person name="Vavrova-Anderson J."/>
            <person name="Brown R."/>
            <person name="Browne H."/>
            <person name="Corton N."/>
            <person name="Hauser H."/>
            <person name="Gamble J."/>
            <person name="Gilderthorp R."/>
            <person name="Marcello L."/>
            <person name="McQuillan J."/>
            <person name="Otto T.D."/>
            <person name="Quail M.A."/>
            <person name="Sanders M.J."/>
            <person name="van Tonder A."/>
            <person name="Ginger M.L."/>
            <person name="Field M.C."/>
            <person name="Barry J.D."/>
            <person name="Hertz-Fowler C."/>
            <person name="Berriman M."/>
        </authorList>
    </citation>
    <scope>NUCLEOTIDE SEQUENCE</scope>
    <source>
        <strain evidence="1">Y486</strain>
    </source>
</reference>
<proteinExistence type="predicted"/>
<accession>G0TVY6</accession>
<name>G0TVY6_TRYVY</name>
<protein>
    <submittedName>
        <fullName evidence="1">Uncharacterized protein</fullName>
    </submittedName>
</protein>
<dbReference type="EMBL" id="HE573021">
    <property type="protein sequence ID" value="CCC48102.1"/>
    <property type="molecule type" value="Genomic_DNA"/>
</dbReference>
<dbReference type="AlphaFoldDB" id="G0TVY6"/>
<sequence>MKGRERHSSVYICFASCSRCSVFGQSFLFPPSFHACVSVFSFLKTNTPSRADALSSIIIPPFFICADIRAFRKGFICFCASEQAWRFNNKPDHGLCFAYLQSFPTTSFWHVSFVL</sequence>
<dbReference type="VEuPathDB" id="TriTrypDB:TvY486_0503030"/>
<gene>
    <name evidence="1" type="ORF">TVY486_0503030</name>
</gene>
<evidence type="ECO:0000313" key="1">
    <source>
        <dbReference type="EMBL" id="CCC48102.1"/>
    </source>
</evidence>